<organism evidence="1 2">
    <name type="scientific">Hypsizygus marmoreus</name>
    <name type="common">White beech mushroom</name>
    <name type="synonym">Agaricus marmoreus</name>
    <dbReference type="NCBI Taxonomy" id="39966"/>
    <lineage>
        <taxon>Eukaryota</taxon>
        <taxon>Fungi</taxon>
        <taxon>Dikarya</taxon>
        <taxon>Basidiomycota</taxon>
        <taxon>Agaricomycotina</taxon>
        <taxon>Agaricomycetes</taxon>
        <taxon>Agaricomycetidae</taxon>
        <taxon>Agaricales</taxon>
        <taxon>Tricholomatineae</taxon>
        <taxon>Lyophyllaceae</taxon>
        <taxon>Hypsizygus</taxon>
    </lineage>
</organism>
<dbReference type="InParanoid" id="A0A369K5H0"/>
<sequence length="344" mass="39365">MAILKIQFASEQLRNRIPAGLLQGGVLQLEGNSSFTGDVSSTKVHYATVSELIRFLDKEHSIIYRALLDNAIDVVLKLGIAAENRTSIEREAGNYQSLKGYWGSVVPVFYGLYKGHALRWPDSWGKEISCLVLEYAGESVYGRELTQDERRNVLELLGKLHLAKLFPTDFGLHNVVEMNGVYRLIDFDDLIPHECRFNGDWKWHQQYSEVVGCENLRVEGQNMAAWNPSQEQVPFSHSVTSMLTIYTEPTPKVVIGRTTLNADRYPSQTFIDAMCEPHMMAAFNKMHFIGWMRDVRKYMDEYGIPVEDDHEDEDLKGYAEEIQPTMPFSWAEAKSITRKDPSDW</sequence>
<name>A0A369K5H0_HYPMA</name>
<dbReference type="SUPFAM" id="SSF56112">
    <property type="entry name" value="Protein kinase-like (PK-like)"/>
    <property type="match status" value="1"/>
</dbReference>
<proteinExistence type="predicted"/>
<evidence type="ECO:0000313" key="2">
    <source>
        <dbReference type="Proteomes" id="UP000076154"/>
    </source>
</evidence>
<keyword evidence="2" id="KW-1185">Reference proteome</keyword>
<dbReference type="EMBL" id="LUEZ02000021">
    <property type="protein sequence ID" value="RDB27093.1"/>
    <property type="molecule type" value="Genomic_DNA"/>
</dbReference>
<comment type="caution">
    <text evidence="1">The sequence shown here is derived from an EMBL/GenBank/DDBJ whole genome shotgun (WGS) entry which is preliminary data.</text>
</comment>
<accession>A0A369K5H0</accession>
<reference evidence="1" key="1">
    <citation type="submission" date="2018-04" db="EMBL/GenBank/DDBJ databases">
        <title>Whole genome sequencing of Hypsizygus marmoreus.</title>
        <authorList>
            <person name="Choi I.-G."/>
            <person name="Min B."/>
            <person name="Kim J.-G."/>
            <person name="Kim S."/>
            <person name="Oh Y.-L."/>
            <person name="Kong W.-S."/>
            <person name="Park H."/>
            <person name="Jeong J."/>
            <person name="Song E.-S."/>
        </authorList>
    </citation>
    <scope>NUCLEOTIDE SEQUENCE [LARGE SCALE GENOMIC DNA]</scope>
    <source>
        <strain evidence="1">51987-8</strain>
    </source>
</reference>
<protein>
    <submittedName>
        <fullName evidence="1">Uncharacterized protein</fullName>
    </submittedName>
</protein>
<dbReference type="OrthoDB" id="3270233at2759"/>
<dbReference type="InterPro" id="IPR011009">
    <property type="entry name" value="Kinase-like_dom_sf"/>
</dbReference>
<evidence type="ECO:0000313" key="1">
    <source>
        <dbReference type="EMBL" id="RDB27093.1"/>
    </source>
</evidence>
<dbReference type="Proteomes" id="UP000076154">
    <property type="component" value="Unassembled WGS sequence"/>
</dbReference>
<dbReference type="AlphaFoldDB" id="A0A369K5H0"/>
<gene>
    <name evidence="1" type="ORF">Hypma_005099</name>
</gene>
<dbReference type="STRING" id="39966.A0A369K5H0"/>